<organism evidence="4 5">
    <name type="scientific">Cyclostephanos tholiformis</name>
    <dbReference type="NCBI Taxonomy" id="382380"/>
    <lineage>
        <taxon>Eukaryota</taxon>
        <taxon>Sar</taxon>
        <taxon>Stramenopiles</taxon>
        <taxon>Ochrophyta</taxon>
        <taxon>Bacillariophyta</taxon>
        <taxon>Coscinodiscophyceae</taxon>
        <taxon>Thalassiosirophycidae</taxon>
        <taxon>Stephanodiscales</taxon>
        <taxon>Stephanodiscaceae</taxon>
        <taxon>Cyclostephanos</taxon>
    </lineage>
</organism>
<dbReference type="SUPFAM" id="SSF49764">
    <property type="entry name" value="HSP20-like chaperones"/>
    <property type="match status" value="1"/>
</dbReference>
<name>A0ABD3SBA4_9STRA</name>
<proteinExistence type="predicted"/>
<dbReference type="InterPro" id="IPR008978">
    <property type="entry name" value="HSP20-like_chaperone"/>
</dbReference>
<accession>A0ABD3SBA4</accession>
<reference evidence="4 5" key="1">
    <citation type="submission" date="2024-10" db="EMBL/GenBank/DDBJ databases">
        <title>Updated reference genomes for cyclostephanoid diatoms.</title>
        <authorList>
            <person name="Roberts W.R."/>
            <person name="Alverson A.J."/>
        </authorList>
    </citation>
    <scope>NUCLEOTIDE SEQUENCE [LARGE SCALE GENOMIC DNA]</scope>
    <source>
        <strain evidence="4 5">AJA228-03</strain>
    </source>
</reference>
<dbReference type="GO" id="GO:0005737">
    <property type="term" value="C:cytoplasm"/>
    <property type="evidence" value="ECO:0007669"/>
    <property type="project" value="UniProtKB-SubCell"/>
</dbReference>
<comment type="caution">
    <text evidence="4">The sequence shown here is derived from an EMBL/GenBank/DDBJ whole genome shotgun (WGS) entry which is preliminary data.</text>
</comment>
<evidence type="ECO:0000313" key="5">
    <source>
        <dbReference type="Proteomes" id="UP001530377"/>
    </source>
</evidence>
<keyword evidence="2" id="KW-0963">Cytoplasm</keyword>
<dbReference type="Gene3D" id="2.60.40.790">
    <property type="match status" value="1"/>
</dbReference>
<dbReference type="Pfam" id="PF04969">
    <property type="entry name" value="CS"/>
    <property type="match status" value="1"/>
</dbReference>
<sequence>MADLDDDALISIMMSTRNSETCEITALTVPTPLNQQRAVSMYSADDARTQNLPYNRYETCNSRDASCDGIAGRMRARHLRRAIQRGHDRPAGAYAATSSWDVVMTTRMRTYGNVSISPSRMRIHARDGATWHDGRGGGESGGREAAAAGPILSGLMNQNAVIANGGANDGGGFREGKADGYTWSQNDEEVELRFPISVGTKAKYVKINFGTNKLRVVVAGQTLASGSLGGTVEVDDCTFTIEDANGGTGKELCVTLGKKEGYTWPFVIRDT</sequence>
<feature type="domain" description="CS" evidence="3">
    <location>
        <begin position="176"/>
        <end position="268"/>
    </location>
</feature>
<dbReference type="EMBL" id="JALLPB020000086">
    <property type="protein sequence ID" value="KAL3821716.1"/>
    <property type="molecule type" value="Genomic_DNA"/>
</dbReference>
<evidence type="ECO:0000256" key="2">
    <source>
        <dbReference type="ARBA" id="ARBA00022490"/>
    </source>
</evidence>
<dbReference type="PANTHER" id="PTHR12356:SF3">
    <property type="entry name" value="NUCLEAR MIGRATION PROTEIN NUDC"/>
    <property type="match status" value="1"/>
</dbReference>
<evidence type="ECO:0000313" key="4">
    <source>
        <dbReference type="EMBL" id="KAL3821716.1"/>
    </source>
</evidence>
<evidence type="ECO:0000259" key="3">
    <source>
        <dbReference type="PROSITE" id="PS51203"/>
    </source>
</evidence>
<dbReference type="AlphaFoldDB" id="A0ABD3SBA4"/>
<comment type="subcellular location">
    <subcellularLocation>
        <location evidence="1">Cytoplasm</location>
    </subcellularLocation>
</comment>
<evidence type="ECO:0000256" key="1">
    <source>
        <dbReference type="ARBA" id="ARBA00004496"/>
    </source>
</evidence>
<protein>
    <recommendedName>
        <fullName evidence="3">CS domain-containing protein</fullName>
    </recommendedName>
</protein>
<dbReference type="PANTHER" id="PTHR12356">
    <property type="entry name" value="NUCLEAR MOVEMENT PROTEIN NUDC"/>
    <property type="match status" value="1"/>
</dbReference>
<dbReference type="InterPro" id="IPR037898">
    <property type="entry name" value="NudC_fam"/>
</dbReference>
<dbReference type="Proteomes" id="UP001530377">
    <property type="component" value="Unassembled WGS sequence"/>
</dbReference>
<keyword evidence="5" id="KW-1185">Reference proteome</keyword>
<gene>
    <name evidence="4" type="ORF">ACHAXA_008452</name>
</gene>
<dbReference type="CDD" id="cd06467">
    <property type="entry name" value="p23_NUDC_like"/>
    <property type="match status" value="1"/>
</dbReference>
<dbReference type="PROSITE" id="PS51203">
    <property type="entry name" value="CS"/>
    <property type="match status" value="1"/>
</dbReference>
<dbReference type="InterPro" id="IPR007052">
    <property type="entry name" value="CS_dom"/>
</dbReference>